<dbReference type="InParanoid" id="B7PA57"/>
<reference evidence="3" key="2">
    <citation type="submission" date="2020-05" db="UniProtKB">
        <authorList>
            <consortium name="EnsemblMetazoa"/>
        </authorList>
    </citation>
    <scope>IDENTIFICATION</scope>
    <source>
        <strain evidence="3">wikel</strain>
    </source>
</reference>
<evidence type="ECO:0000313" key="3">
    <source>
        <dbReference type="EnsemblMetazoa" id="ISCW003099-PA"/>
    </source>
</evidence>
<dbReference type="PaxDb" id="6945-B7PA57"/>
<gene>
    <name evidence="2" type="ORF">IscW_ISCW003099</name>
</gene>
<proteinExistence type="predicted"/>
<protein>
    <submittedName>
        <fullName evidence="2 3">Uncharacterized protein</fullName>
    </submittedName>
</protein>
<dbReference type="VEuPathDB" id="VectorBase:ISCI003099"/>
<dbReference type="HOGENOM" id="CLU_2673831_0_0_1"/>
<dbReference type="VEuPathDB" id="VectorBase:ISCW003099"/>
<name>B7PA57_IXOSC</name>
<organism>
    <name type="scientific">Ixodes scapularis</name>
    <name type="common">Black-legged tick</name>
    <name type="synonym">Deer tick</name>
    <dbReference type="NCBI Taxonomy" id="6945"/>
    <lineage>
        <taxon>Eukaryota</taxon>
        <taxon>Metazoa</taxon>
        <taxon>Ecdysozoa</taxon>
        <taxon>Arthropoda</taxon>
        <taxon>Chelicerata</taxon>
        <taxon>Arachnida</taxon>
        <taxon>Acari</taxon>
        <taxon>Parasitiformes</taxon>
        <taxon>Ixodida</taxon>
        <taxon>Ixodoidea</taxon>
        <taxon>Ixodidae</taxon>
        <taxon>Ixodinae</taxon>
        <taxon>Ixodes</taxon>
    </lineage>
</organism>
<reference evidence="2 4" key="1">
    <citation type="submission" date="2008-03" db="EMBL/GenBank/DDBJ databases">
        <title>Annotation of Ixodes scapularis.</title>
        <authorList>
            <consortium name="Ixodes scapularis Genome Project Consortium"/>
            <person name="Caler E."/>
            <person name="Hannick L.I."/>
            <person name="Bidwell S."/>
            <person name="Joardar V."/>
            <person name="Thiagarajan M."/>
            <person name="Amedeo P."/>
            <person name="Galinsky K.J."/>
            <person name="Schobel S."/>
            <person name="Inman J."/>
            <person name="Hostetler J."/>
            <person name="Miller J."/>
            <person name="Hammond M."/>
            <person name="Megy K."/>
            <person name="Lawson D."/>
            <person name="Kodira C."/>
            <person name="Sutton G."/>
            <person name="Meyer J."/>
            <person name="Hill C.A."/>
            <person name="Birren B."/>
            <person name="Nene V."/>
            <person name="Collins F."/>
            <person name="Alarcon-Chaidez F."/>
            <person name="Wikel S."/>
            <person name="Strausberg R."/>
        </authorList>
    </citation>
    <scope>NUCLEOTIDE SEQUENCE [LARGE SCALE GENOMIC DNA]</scope>
    <source>
        <strain evidence="4">Wikel</strain>
        <strain evidence="2">Wikel colony</strain>
    </source>
</reference>
<feature type="compositionally biased region" description="Polar residues" evidence="1">
    <location>
        <begin position="1"/>
        <end position="10"/>
    </location>
</feature>
<dbReference type="EnsemblMetazoa" id="ISCW003099-RA">
    <property type="protein sequence ID" value="ISCW003099-PA"/>
    <property type="gene ID" value="ISCW003099"/>
</dbReference>
<dbReference type="AlphaFoldDB" id="B7PA57"/>
<dbReference type="Proteomes" id="UP000001555">
    <property type="component" value="Unassembled WGS sequence"/>
</dbReference>
<keyword evidence="4" id="KW-1185">Reference proteome</keyword>
<evidence type="ECO:0000313" key="2">
    <source>
        <dbReference type="EMBL" id="EEC03479.1"/>
    </source>
</evidence>
<evidence type="ECO:0000313" key="4">
    <source>
        <dbReference type="Proteomes" id="UP000001555"/>
    </source>
</evidence>
<dbReference type="EMBL" id="DS669273">
    <property type="protein sequence ID" value="EEC03479.1"/>
    <property type="molecule type" value="Genomic_DNA"/>
</dbReference>
<accession>B7PA57</accession>
<evidence type="ECO:0000256" key="1">
    <source>
        <dbReference type="SAM" id="MobiDB-lite"/>
    </source>
</evidence>
<dbReference type="EMBL" id="ABJB010451877">
    <property type="status" value="NOT_ANNOTATED_CDS"/>
    <property type="molecule type" value="Genomic_DNA"/>
</dbReference>
<sequence length="75" mass="8543">MQGRQPNAPQESRKRSSTPMKTRWSRRATWGSQGSHTVYNPFLYGRISFQHPLGTLDSSFTSKRTLMACNAVKEP</sequence>
<feature type="region of interest" description="Disordered" evidence="1">
    <location>
        <begin position="1"/>
        <end position="36"/>
    </location>
</feature>